<name>A0A3P3XUS3_9SPIR</name>
<dbReference type="GO" id="GO:0003677">
    <property type="term" value="F:DNA binding"/>
    <property type="evidence" value="ECO:0007669"/>
    <property type="project" value="UniProtKB-KW"/>
</dbReference>
<dbReference type="EMBL" id="FWDO01000008">
    <property type="protein sequence ID" value="SLM20045.1"/>
    <property type="molecule type" value="Genomic_DNA"/>
</dbReference>
<keyword evidence="4" id="KW-0233">DNA recombination</keyword>
<proteinExistence type="inferred from homology"/>
<evidence type="ECO:0000313" key="6">
    <source>
        <dbReference type="EMBL" id="SLM20045.1"/>
    </source>
</evidence>
<dbReference type="PANTHER" id="PTHR30349">
    <property type="entry name" value="PHAGE INTEGRASE-RELATED"/>
    <property type="match status" value="1"/>
</dbReference>
<keyword evidence="2" id="KW-0229">DNA integration</keyword>
<comment type="similarity">
    <text evidence="1">Belongs to the 'phage' integrase family.</text>
</comment>
<dbReference type="AlphaFoldDB" id="A0A3P3XUS3"/>
<dbReference type="SUPFAM" id="SSF56349">
    <property type="entry name" value="DNA breaking-rejoining enzymes"/>
    <property type="match status" value="1"/>
</dbReference>
<dbReference type="InterPro" id="IPR013762">
    <property type="entry name" value="Integrase-like_cat_sf"/>
</dbReference>
<evidence type="ECO:0000256" key="3">
    <source>
        <dbReference type="ARBA" id="ARBA00023125"/>
    </source>
</evidence>
<accession>A0A3P3XUS3</accession>
<dbReference type="InterPro" id="IPR050090">
    <property type="entry name" value="Tyrosine_recombinase_XerCD"/>
</dbReference>
<dbReference type="GO" id="GO:0006310">
    <property type="term" value="P:DNA recombination"/>
    <property type="evidence" value="ECO:0007669"/>
    <property type="project" value="UniProtKB-KW"/>
</dbReference>
<dbReference type="Pfam" id="PF13495">
    <property type="entry name" value="Phage_int_SAM_4"/>
    <property type="match status" value="1"/>
</dbReference>
<dbReference type="Gene3D" id="1.10.150.130">
    <property type="match status" value="1"/>
</dbReference>
<dbReference type="InterPro" id="IPR011010">
    <property type="entry name" value="DNA_brk_join_enz"/>
</dbReference>
<dbReference type="InterPro" id="IPR004107">
    <property type="entry name" value="Integrase_SAM-like_N"/>
</dbReference>
<dbReference type="PANTHER" id="PTHR30349:SF64">
    <property type="entry name" value="PROPHAGE INTEGRASE INTD-RELATED"/>
    <property type="match status" value="1"/>
</dbReference>
<evidence type="ECO:0000256" key="2">
    <source>
        <dbReference type="ARBA" id="ARBA00022908"/>
    </source>
</evidence>
<dbReference type="InterPro" id="IPR011946">
    <property type="entry name" value="Integrase_integron-type"/>
</dbReference>
<sequence length="459" mass="52719">MGSPYEKTVFKRYLLETCRFRPKGAEWACIWVEQFVRLYPAWRENREHSIEGFGYILSKRKPENIVNLALQSVRLFMGFMDMNAGDNKAVNAQDSESKNVIPRYDVKKCFQESASPSSGSDGAQQDEMAAWSAFSAGIMKDVREYIRLRHRSLRTEKTYLGWTRRFLDFIWKRGLVRQKEGKFCIVADHLRAFLSFLAIEVRVSASTQEQALNALLVLFRMVLHIEIDGLSSVLRAKKRKRLPVVLSRDEVAALLAHLQQPYRLMASLMYGCGLRLEECLSLRVKDLNFENETIEVRSGKGGKDRLTVLPGVLKKDLQAYLLELKVGWDKARRRDLPGVFLPEALNKKYTSLSKEWGWYWLFPAKSPCTNTRTGEVAFWHVHPSVIQKRIHEGIQGAGISKMASAHTLRHSFATHLLEDGYDIRTIQELLGHSNVQTTMIYTHVAVRNKRGVRSPLENL</sequence>
<keyword evidence="3" id="KW-0238">DNA-binding</keyword>
<evidence type="ECO:0000259" key="5">
    <source>
        <dbReference type="PROSITE" id="PS51898"/>
    </source>
</evidence>
<protein>
    <submittedName>
        <fullName evidence="6">Integron integrase</fullName>
    </submittedName>
</protein>
<gene>
    <name evidence="6" type="ORF">SPIRO4BDMA_80152</name>
</gene>
<feature type="domain" description="Tyr recombinase" evidence="5">
    <location>
        <begin position="241"/>
        <end position="454"/>
    </location>
</feature>
<dbReference type="PROSITE" id="PS51898">
    <property type="entry name" value="TYR_RECOMBINASE"/>
    <property type="match status" value="1"/>
</dbReference>
<evidence type="ECO:0000256" key="1">
    <source>
        <dbReference type="ARBA" id="ARBA00008857"/>
    </source>
</evidence>
<dbReference type="InterPro" id="IPR002104">
    <property type="entry name" value="Integrase_catalytic"/>
</dbReference>
<dbReference type="NCBIfam" id="TIGR02249">
    <property type="entry name" value="integrase_gron"/>
    <property type="match status" value="1"/>
</dbReference>
<reference evidence="6" key="1">
    <citation type="submission" date="2017-02" db="EMBL/GenBank/DDBJ databases">
        <authorList>
            <person name="Regsiter A."/>
            <person name="William W."/>
        </authorList>
    </citation>
    <scope>NUCLEOTIDE SEQUENCE</scope>
    <source>
        <strain evidence="6">BdmA 4</strain>
    </source>
</reference>
<dbReference type="InterPro" id="IPR010998">
    <property type="entry name" value="Integrase_recombinase_N"/>
</dbReference>
<dbReference type="Pfam" id="PF00589">
    <property type="entry name" value="Phage_integrase"/>
    <property type="match status" value="1"/>
</dbReference>
<evidence type="ECO:0000256" key="4">
    <source>
        <dbReference type="ARBA" id="ARBA00023172"/>
    </source>
</evidence>
<organism evidence="6">
    <name type="scientific">uncultured spirochete</name>
    <dbReference type="NCBI Taxonomy" id="156406"/>
    <lineage>
        <taxon>Bacteria</taxon>
        <taxon>Pseudomonadati</taxon>
        <taxon>Spirochaetota</taxon>
        <taxon>Spirochaetia</taxon>
        <taxon>Spirochaetales</taxon>
        <taxon>environmental samples</taxon>
    </lineage>
</organism>
<dbReference type="Gene3D" id="1.10.443.10">
    <property type="entry name" value="Intergrase catalytic core"/>
    <property type="match status" value="1"/>
</dbReference>
<dbReference type="GO" id="GO:0015074">
    <property type="term" value="P:DNA integration"/>
    <property type="evidence" value="ECO:0007669"/>
    <property type="project" value="UniProtKB-KW"/>
</dbReference>